<dbReference type="Proteomes" id="UP001148018">
    <property type="component" value="Unassembled WGS sequence"/>
</dbReference>
<organism evidence="2 3">
    <name type="scientific">Muraenolepis orangiensis</name>
    <name type="common">Patagonian moray cod</name>
    <dbReference type="NCBI Taxonomy" id="630683"/>
    <lineage>
        <taxon>Eukaryota</taxon>
        <taxon>Metazoa</taxon>
        <taxon>Chordata</taxon>
        <taxon>Craniata</taxon>
        <taxon>Vertebrata</taxon>
        <taxon>Euteleostomi</taxon>
        <taxon>Actinopterygii</taxon>
        <taxon>Neopterygii</taxon>
        <taxon>Teleostei</taxon>
        <taxon>Neoteleostei</taxon>
        <taxon>Acanthomorphata</taxon>
        <taxon>Zeiogadaria</taxon>
        <taxon>Gadariae</taxon>
        <taxon>Gadiformes</taxon>
        <taxon>Muraenolepidoidei</taxon>
        <taxon>Muraenolepididae</taxon>
        <taxon>Muraenolepis</taxon>
    </lineage>
</organism>
<reference evidence="2" key="1">
    <citation type="submission" date="2022-07" db="EMBL/GenBank/DDBJ databases">
        <title>Chromosome-level genome of Muraenolepis orangiensis.</title>
        <authorList>
            <person name="Kim J."/>
        </authorList>
    </citation>
    <scope>NUCLEOTIDE SEQUENCE</scope>
    <source>
        <strain evidence="2">KU_S4_2022</strain>
        <tissue evidence="2">Muscle</tissue>
    </source>
</reference>
<evidence type="ECO:0000313" key="3">
    <source>
        <dbReference type="Proteomes" id="UP001148018"/>
    </source>
</evidence>
<accession>A0A9Q0DI14</accession>
<feature type="compositionally biased region" description="Gly residues" evidence="1">
    <location>
        <begin position="150"/>
        <end position="162"/>
    </location>
</feature>
<keyword evidence="3" id="KW-1185">Reference proteome</keyword>
<feature type="region of interest" description="Disordered" evidence="1">
    <location>
        <begin position="134"/>
        <end position="162"/>
    </location>
</feature>
<dbReference type="AlphaFoldDB" id="A0A9Q0DI14"/>
<evidence type="ECO:0000256" key="1">
    <source>
        <dbReference type="SAM" id="MobiDB-lite"/>
    </source>
</evidence>
<evidence type="ECO:0000313" key="2">
    <source>
        <dbReference type="EMBL" id="KAJ3588803.1"/>
    </source>
</evidence>
<proteinExistence type="predicted"/>
<dbReference type="EMBL" id="JANIIK010000115">
    <property type="protein sequence ID" value="KAJ3588803.1"/>
    <property type="molecule type" value="Genomic_DNA"/>
</dbReference>
<gene>
    <name evidence="2" type="ORF">NHX12_009657</name>
</gene>
<sequence>MQGGAIRSGPDKKGLTLSYFGPAQMSSSYANELLEAFKSQSPGVPRTRAKAYRTHAWGSGGKQAEVQGVSCALDRISSYTVSSLKRHYSIDDVLSRVSFSVRGPAGWNPLNSRRACGRLEGPWRRACGGGPVGGSVEEARGGGPVEEVRGGGPVEEGRGGGSVEEGLWRRVLWRRPVEEARGGGPVEEGSETVTITEFLAMVRVPLPSLKVFWLK</sequence>
<protein>
    <submittedName>
        <fullName evidence="2">Uncharacterized protein</fullName>
    </submittedName>
</protein>
<name>A0A9Q0DI14_9TELE</name>
<comment type="caution">
    <text evidence="2">The sequence shown here is derived from an EMBL/GenBank/DDBJ whole genome shotgun (WGS) entry which is preliminary data.</text>
</comment>